<gene>
    <name evidence="2" type="ORF">QQ008_03735</name>
</gene>
<evidence type="ECO:0000259" key="1">
    <source>
        <dbReference type="Pfam" id="PF18962"/>
    </source>
</evidence>
<dbReference type="InterPro" id="IPR026444">
    <property type="entry name" value="Secre_tail"/>
</dbReference>
<protein>
    <submittedName>
        <fullName evidence="2">T9SS type A sorting domain-containing protein</fullName>
    </submittedName>
</protein>
<dbReference type="NCBIfam" id="TIGR04183">
    <property type="entry name" value="Por_Secre_tail"/>
    <property type="match status" value="1"/>
</dbReference>
<comment type="caution">
    <text evidence="2">The sequence shown here is derived from an EMBL/GenBank/DDBJ whole genome shotgun (WGS) entry which is preliminary data.</text>
</comment>
<organism evidence="2 3">
    <name type="scientific">Splendidivirga corallicola</name>
    <dbReference type="NCBI Taxonomy" id="3051826"/>
    <lineage>
        <taxon>Bacteria</taxon>
        <taxon>Pseudomonadati</taxon>
        <taxon>Bacteroidota</taxon>
        <taxon>Cytophagia</taxon>
        <taxon>Cytophagales</taxon>
        <taxon>Splendidivirgaceae</taxon>
        <taxon>Splendidivirga</taxon>
    </lineage>
</organism>
<dbReference type="Pfam" id="PF18962">
    <property type="entry name" value="Por_Secre_tail"/>
    <property type="match status" value="1"/>
</dbReference>
<dbReference type="SUPFAM" id="SSF49899">
    <property type="entry name" value="Concanavalin A-like lectins/glucanases"/>
    <property type="match status" value="1"/>
</dbReference>
<evidence type="ECO:0000313" key="2">
    <source>
        <dbReference type="EMBL" id="MDN5200450.1"/>
    </source>
</evidence>
<reference evidence="2" key="1">
    <citation type="submission" date="2023-06" db="EMBL/GenBank/DDBJ databases">
        <title>Genomic of Parafulvivirga corallium.</title>
        <authorList>
            <person name="Wang G."/>
        </authorList>
    </citation>
    <scope>NUCLEOTIDE SEQUENCE</scope>
    <source>
        <strain evidence="2">BMA10</strain>
    </source>
</reference>
<dbReference type="RefSeq" id="WP_346750475.1">
    <property type="nucleotide sequence ID" value="NZ_JAUJEA010000001.1"/>
</dbReference>
<accession>A0ABT8KIA5</accession>
<keyword evidence="3" id="KW-1185">Reference proteome</keyword>
<sequence>MQGKVTLLFLLILLPFGIMAQTGPGGIGRTDGTSELVLWLDAGTISGNDGTFVVIWPDQSGYGSDAQEDGVNGFPVLKQNIINGQSVVRFGGTDEFFNGTLSSALSAPSTILTVNYFNALSQGSNHDYVVSVGNGTGQHTGIARRSNAIQTPPEADRYYSWETEPRTGVVLNGQEWMAITQVQTIGAPRHFMYLDGASQTVEDYGIDFSSTVGNYSVANYINDRSLDDELNGDIAEIIIFNRELNAAELNIIHSYLDAKYGINMTDDKYAGDDSGINRNVAGIGTEATGSMTVASSAGLGMQIASGFGNGDYVMFGHNTISNGTNTTDISDPPGGDELEGRWERTWFVDMTGAASASVDITFDFSESGLTGVPDGDANNYKLIYRTGFSGDWTIVADGSSFSGDQILFNNVNTSVFSGGDGFITLGTTSLSAAPLPITLVSFEAHKRNNIKGETYVDLKWATASEINNDFFTIERSSSAEDFEVLATIKGAGNSNALLKYAWQDDEPLAGISYYRLKQTDFDGTFTYSDIKTVKIQNVSPVRLYPNPASSTLHVYLENETEDNQVKLTLFNLLGSELKQINHQLGKGINVVDLNTVELESNMYILSIESQNGEHQSVHRFVVER</sequence>
<name>A0ABT8KIA5_9BACT</name>
<evidence type="ECO:0000313" key="3">
    <source>
        <dbReference type="Proteomes" id="UP001172082"/>
    </source>
</evidence>
<dbReference type="EMBL" id="JAUJEA010000001">
    <property type="protein sequence ID" value="MDN5200450.1"/>
    <property type="molecule type" value="Genomic_DNA"/>
</dbReference>
<feature type="domain" description="Secretion system C-terminal sorting" evidence="1">
    <location>
        <begin position="543"/>
        <end position="615"/>
    </location>
</feature>
<dbReference type="InterPro" id="IPR013320">
    <property type="entry name" value="ConA-like_dom_sf"/>
</dbReference>
<proteinExistence type="predicted"/>
<dbReference type="Proteomes" id="UP001172082">
    <property type="component" value="Unassembled WGS sequence"/>
</dbReference>